<dbReference type="PANTHER" id="PTHR43701:SF2">
    <property type="entry name" value="MEMBRANE TRANSPORTER PROTEIN YJNA-RELATED"/>
    <property type="match status" value="1"/>
</dbReference>
<name>A0A4Q7Z8P6_9GAMM</name>
<keyword evidence="3 6" id="KW-0812">Transmembrane</keyword>
<dbReference type="Proteomes" id="UP000292423">
    <property type="component" value="Unassembled WGS sequence"/>
</dbReference>
<keyword evidence="4 6" id="KW-1133">Transmembrane helix</keyword>
<feature type="transmembrane region" description="Helical" evidence="6">
    <location>
        <begin position="157"/>
        <end position="185"/>
    </location>
</feature>
<dbReference type="InterPro" id="IPR002781">
    <property type="entry name" value="TM_pro_TauE-like"/>
</dbReference>
<keyword evidence="8" id="KW-1185">Reference proteome</keyword>
<evidence type="ECO:0000256" key="3">
    <source>
        <dbReference type="ARBA" id="ARBA00022692"/>
    </source>
</evidence>
<evidence type="ECO:0000256" key="4">
    <source>
        <dbReference type="ARBA" id="ARBA00022989"/>
    </source>
</evidence>
<organism evidence="7 8">
    <name type="scientific">Fluviicoccus keumensis</name>
    <dbReference type="NCBI Taxonomy" id="1435465"/>
    <lineage>
        <taxon>Bacteria</taxon>
        <taxon>Pseudomonadati</taxon>
        <taxon>Pseudomonadota</taxon>
        <taxon>Gammaproteobacteria</taxon>
        <taxon>Moraxellales</taxon>
        <taxon>Moraxellaceae</taxon>
        <taxon>Fluviicoccus</taxon>
    </lineage>
</organism>
<evidence type="ECO:0000313" key="7">
    <source>
        <dbReference type="EMBL" id="RZU46860.1"/>
    </source>
</evidence>
<keyword evidence="6" id="KW-1003">Cell membrane</keyword>
<dbReference type="GO" id="GO:0005886">
    <property type="term" value="C:plasma membrane"/>
    <property type="evidence" value="ECO:0007669"/>
    <property type="project" value="UniProtKB-SubCell"/>
</dbReference>
<dbReference type="RefSeq" id="WP_130411854.1">
    <property type="nucleotide sequence ID" value="NZ_SHKX01000011.1"/>
</dbReference>
<sequence length="271" mass="28107">MIALLIGSLIGLVLGLTGAGGSILALPLLMTLLHLPMTTASGLSLGAVGLAAWLGVLLRWRSGQIQWFLVAVMAGAGALLTPVGQWLGRQFPEPALLTAFAALAALISIRMWRQARQHPEDTRLLRASPELDEAEGGPVCRLTGKPLYLQSPCVLRLLLAGALAGVLSGLFGVGGGFVIVPMLVLLTNLPMRMAVATSLGVIGVVSVVGFGNFLRLQSLPMPLLLSLVGGAVLGMAAGSVVARRVAGPALQQGFAVMVALLAMQTLWRAWS</sequence>
<gene>
    <name evidence="7" type="ORF">EV700_1245</name>
</gene>
<evidence type="ECO:0000256" key="1">
    <source>
        <dbReference type="ARBA" id="ARBA00004141"/>
    </source>
</evidence>
<feature type="transmembrane region" description="Helical" evidence="6">
    <location>
        <begin position="223"/>
        <end position="243"/>
    </location>
</feature>
<evidence type="ECO:0000313" key="8">
    <source>
        <dbReference type="Proteomes" id="UP000292423"/>
    </source>
</evidence>
<accession>A0A4Q7Z8P6</accession>
<reference evidence="7 8" key="1">
    <citation type="submission" date="2019-02" db="EMBL/GenBank/DDBJ databases">
        <title>Genomic Encyclopedia of Type Strains, Phase IV (KMG-IV): sequencing the most valuable type-strain genomes for metagenomic binning, comparative biology and taxonomic classification.</title>
        <authorList>
            <person name="Goeker M."/>
        </authorList>
    </citation>
    <scope>NUCLEOTIDE SEQUENCE [LARGE SCALE GENOMIC DNA]</scope>
    <source>
        <strain evidence="7 8">DSM 105135</strain>
    </source>
</reference>
<evidence type="ECO:0000256" key="6">
    <source>
        <dbReference type="RuleBase" id="RU363041"/>
    </source>
</evidence>
<evidence type="ECO:0000256" key="2">
    <source>
        <dbReference type="ARBA" id="ARBA00009142"/>
    </source>
</evidence>
<dbReference type="OrthoDB" id="5701656at2"/>
<dbReference type="AlphaFoldDB" id="A0A4Q7Z8P6"/>
<feature type="transmembrane region" description="Helical" evidence="6">
    <location>
        <begin position="191"/>
        <end position="211"/>
    </location>
</feature>
<protein>
    <recommendedName>
        <fullName evidence="6">Probable membrane transporter protein</fullName>
    </recommendedName>
</protein>
<dbReference type="InterPro" id="IPR051598">
    <property type="entry name" value="TSUP/Inactive_protease-like"/>
</dbReference>
<feature type="transmembrane region" description="Helical" evidence="6">
    <location>
        <begin position="43"/>
        <end position="60"/>
    </location>
</feature>
<dbReference type="EMBL" id="SHKX01000011">
    <property type="protein sequence ID" value="RZU46860.1"/>
    <property type="molecule type" value="Genomic_DNA"/>
</dbReference>
<dbReference type="PANTHER" id="PTHR43701">
    <property type="entry name" value="MEMBRANE TRANSPORTER PROTEIN MJ0441-RELATED"/>
    <property type="match status" value="1"/>
</dbReference>
<comment type="caution">
    <text evidence="7">The sequence shown here is derived from an EMBL/GenBank/DDBJ whole genome shotgun (WGS) entry which is preliminary data.</text>
</comment>
<feature type="transmembrane region" description="Helical" evidence="6">
    <location>
        <begin position="249"/>
        <end position="267"/>
    </location>
</feature>
<comment type="similarity">
    <text evidence="2 6">Belongs to the 4-toluene sulfonate uptake permease (TSUP) (TC 2.A.102) family.</text>
</comment>
<evidence type="ECO:0000256" key="5">
    <source>
        <dbReference type="ARBA" id="ARBA00023136"/>
    </source>
</evidence>
<proteinExistence type="inferred from homology"/>
<keyword evidence="5 6" id="KW-0472">Membrane</keyword>
<feature type="transmembrane region" description="Helical" evidence="6">
    <location>
        <begin position="67"/>
        <end position="88"/>
    </location>
</feature>
<dbReference type="Pfam" id="PF01925">
    <property type="entry name" value="TauE"/>
    <property type="match status" value="1"/>
</dbReference>
<feature type="transmembrane region" description="Helical" evidence="6">
    <location>
        <begin position="94"/>
        <end position="112"/>
    </location>
</feature>
<comment type="subcellular location">
    <subcellularLocation>
        <location evidence="6">Cell membrane</location>
        <topology evidence="6">Multi-pass membrane protein</topology>
    </subcellularLocation>
    <subcellularLocation>
        <location evidence="1">Membrane</location>
        <topology evidence="1">Multi-pass membrane protein</topology>
    </subcellularLocation>
</comment>